<dbReference type="InterPro" id="IPR009091">
    <property type="entry name" value="RCC1/BLIP-II"/>
</dbReference>
<dbReference type="VEuPathDB" id="FungiDB:PHYBLDRAFT_179786"/>
<dbReference type="FunCoup" id="A0A162UP46">
    <property type="interactions" value="870"/>
</dbReference>
<evidence type="ECO:0000313" key="5">
    <source>
        <dbReference type="EMBL" id="OAD77262.1"/>
    </source>
</evidence>
<feature type="repeat" description="RCC1" evidence="3">
    <location>
        <begin position="275"/>
        <end position="342"/>
    </location>
</feature>
<name>A0A162UP46_PHYB8</name>
<dbReference type="PRINTS" id="PR00633">
    <property type="entry name" value="RCCNDNSATION"/>
</dbReference>
<evidence type="ECO:0000313" key="6">
    <source>
        <dbReference type="Proteomes" id="UP000077315"/>
    </source>
</evidence>
<evidence type="ECO:0000259" key="4">
    <source>
        <dbReference type="Pfam" id="PF25390"/>
    </source>
</evidence>
<dbReference type="Pfam" id="PF25390">
    <property type="entry name" value="WD40_RLD"/>
    <property type="match status" value="1"/>
</dbReference>
<dbReference type="PROSITE" id="PS00626">
    <property type="entry name" value="RCC1_2"/>
    <property type="match status" value="2"/>
</dbReference>
<feature type="repeat" description="RCC1" evidence="3">
    <location>
        <begin position="168"/>
        <end position="220"/>
    </location>
</feature>
<feature type="repeat" description="RCC1" evidence="3">
    <location>
        <begin position="221"/>
        <end position="274"/>
    </location>
</feature>
<evidence type="ECO:0000256" key="2">
    <source>
        <dbReference type="ARBA" id="ARBA00022737"/>
    </source>
</evidence>
<dbReference type="RefSeq" id="XP_018295302.1">
    <property type="nucleotide sequence ID" value="XM_018438209.1"/>
</dbReference>
<dbReference type="InterPro" id="IPR051553">
    <property type="entry name" value="Ran_GTPase-activating"/>
</dbReference>
<accession>A0A162UP46</accession>
<dbReference type="Gene3D" id="2.130.10.30">
    <property type="entry name" value="Regulator of chromosome condensation 1/beta-lactamase-inhibitor protein II"/>
    <property type="match status" value="1"/>
</dbReference>
<reference evidence="6" key="1">
    <citation type="submission" date="2015-06" db="EMBL/GenBank/DDBJ databases">
        <title>Expansion of signal transduction pathways in fungi by whole-genome duplication.</title>
        <authorList>
            <consortium name="DOE Joint Genome Institute"/>
            <person name="Corrochano L.M."/>
            <person name="Kuo A."/>
            <person name="Marcet-Houben M."/>
            <person name="Polaino S."/>
            <person name="Salamov A."/>
            <person name="Villalobos J.M."/>
            <person name="Alvarez M.I."/>
            <person name="Avalos J."/>
            <person name="Benito E.P."/>
            <person name="Benoit I."/>
            <person name="Burger G."/>
            <person name="Camino L.P."/>
            <person name="Canovas D."/>
            <person name="Cerda-Olmedo E."/>
            <person name="Cheng J.-F."/>
            <person name="Dominguez A."/>
            <person name="Elias M."/>
            <person name="Eslava A.P."/>
            <person name="Glaser F."/>
            <person name="Grimwood J."/>
            <person name="Gutierrez G."/>
            <person name="Heitman J."/>
            <person name="Henrissat B."/>
            <person name="Iturriaga E.A."/>
            <person name="Lang B.F."/>
            <person name="Lavin J.L."/>
            <person name="Lee S."/>
            <person name="Li W."/>
            <person name="Lindquist E."/>
            <person name="Lopez-Garcia S."/>
            <person name="Luque E.M."/>
            <person name="Marcos A.T."/>
            <person name="Martin J."/>
            <person name="McCluskey K."/>
            <person name="Medina H.R."/>
            <person name="Miralles-Duran A."/>
            <person name="Miyazaki A."/>
            <person name="Munoz-Torres E."/>
            <person name="Oguiza J.A."/>
            <person name="Ohm R."/>
            <person name="Olmedo M."/>
            <person name="Orejas M."/>
            <person name="Ortiz-Castellanos L."/>
            <person name="Pisabarro A.G."/>
            <person name="Rodriguez-Romero J."/>
            <person name="Ruiz-Herrera J."/>
            <person name="Ruiz-Vazquez R."/>
            <person name="Sanz C."/>
            <person name="Schackwitz W."/>
            <person name="Schmutz J."/>
            <person name="Shahriari M."/>
            <person name="Shelest E."/>
            <person name="Silva-Franco F."/>
            <person name="Soanes D."/>
            <person name="Syed K."/>
            <person name="Tagua V.G."/>
            <person name="Talbot N.J."/>
            <person name="Thon M."/>
            <person name="De vries R.P."/>
            <person name="Wiebenga A."/>
            <person name="Yadav J.S."/>
            <person name="Braun E.L."/>
            <person name="Baker S."/>
            <person name="Garre V."/>
            <person name="Horwitz B."/>
            <person name="Torres-Martinez S."/>
            <person name="Idnurm A."/>
            <person name="Herrera-Estrella A."/>
            <person name="Gabaldon T."/>
            <person name="Grigoriev I.V."/>
        </authorList>
    </citation>
    <scope>NUCLEOTIDE SEQUENCE [LARGE SCALE GENOMIC DNA]</scope>
    <source>
        <strain evidence="6">NRRL 1555(-)</strain>
    </source>
</reference>
<dbReference type="Proteomes" id="UP000077315">
    <property type="component" value="Unassembled WGS sequence"/>
</dbReference>
<dbReference type="AlphaFoldDB" id="A0A162UP46"/>
<dbReference type="SUPFAM" id="SSF50985">
    <property type="entry name" value="RCC1/BLIP-II"/>
    <property type="match status" value="1"/>
</dbReference>
<keyword evidence="6" id="KW-1185">Reference proteome</keyword>
<dbReference type="PANTHER" id="PTHR45982">
    <property type="entry name" value="REGULATOR OF CHROMOSOME CONDENSATION"/>
    <property type="match status" value="1"/>
</dbReference>
<organism evidence="5 6">
    <name type="scientific">Phycomyces blakesleeanus (strain ATCC 8743b / DSM 1359 / FGSC 10004 / NBRC 33097 / NRRL 1555)</name>
    <dbReference type="NCBI Taxonomy" id="763407"/>
    <lineage>
        <taxon>Eukaryota</taxon>
        <taxon>Fungi</taxon>
        <taxon>Fungi incertae sedis</taxon>
        <taxon>Mucoromycota</taxon>
        <taxon>Mucoromycotina</taxon>
        <taxon>Mucoromycetes</taxon>
        <taxon>Mucorales</taxon>
        <taxon>Phycomycetaceae</taxon>
        <taxon>Phycomyces</taxon>
    </lineage>
</organism>
<dbReference type="OrthoDB" id="61110at2759"/>
<dbReference type="InterPro" id="IPR000408">
    <property type="entry name" value="Reg_chr_condens"/>
</dbReference>
<dbReference type="PANTHER" id="PTHR45982:SF1">
    <property type="entry name" value="REGULATOR OF CHROMOSOME CONDENSATION"/>
    <property type="match status" value="1"/>
</dbReference>
<feature type="repeat" description="RCC1" evidence="3">
    <location>
        <begin position="343"/>
        <end position="396"/>
    </location>
</feature>
<dbReference type="GeneID" id="28999115"/>
<keyword evidence="2" id="KW-0677">Repeat</keyword>
<proteinExistence type="predicted"/>
<dbReference type="GO" id="GO:0005085">
    <property type="term" value="F:guanyl-nucleotide exchange factor activity"/>
    <property type="evidence" value="ECO:0007669"/>
    <property type="project" value="TreeGrafter"/>
</dbReference>
<dbReference type="InParanoid" id="A0A162UP46"/>
<dbReference type="STRING" id="763407.A0A162UP46"/>
<sequence length="396" mass="42318">MEQVNELKTGQVFVIGTGDAGELGLGTSMLERMRPMPVKALDDKSIANIVCGGMHTMALTKDGKLYSWGCNDEGALGRSGEEYEPGLVENLEDVKITKVACGDSITLALSDNGRLYCWGTFRCASGALGFSPTKERQTTPIIYPYLANEKFVDIAVGTDHCLALSTSGRVYVWGNGQQYQLGRRILERRQRNGLIPETLGLRKIRAIGCGSYHSFAIDHNNRLFVWGLNNYGQCGLDSNVDIITTPTVISTLEGKGAIKSVAGGEHHSLVLMESGHVYSFGRADSSQLGLPKDMVKELSGQDGHASESSFKMAVGTPTLIPDLENVDSIACGGNHGVAATKDGLAFAWGYGSQNELGNGTGCDEETPSKITGQKLEGHKVIRVAAGGHFTVLLATL</sequence>
<dbReference type="EMBL" id="KV440974">
    <property type="protein sequence ID" value="OAD77262.1"/>
    <property type="molecule type" value="Genomic_DNA"/>
</dbReference>
<feature type="repeat" description="RCC1" evidence="3">
    <location>
        <begin position="113"/>
        <end position="167"/>
    </location>
</feature>
<evidence type="ECO:0000256" key="1">
    <source>
        <dbReference type="ARBA" id="ARBA00022658"/>
    </source>
</evidence>
<feature type="domain" description="RCC1-like" evidence="4">
    <location>
        <begin position="11"/>
        <end position="392"/>
    </location>
</feature>
<feature type="repeat" description="RCC1" evidence="3">
    <location>
        <begin position="63"/>
        <end position="112"/>
    </location>
</feature>
<dbReference type="InterPro" id="IPR058923">
    <property type="entry name" value="RCC1-like_dom"/>
</dbReference>
<dbReference type="GO" id="GO:0005737">
    <property type="term" value="C:cytoplasm"/>
    <property type="evidence" value="ECO:0007669"/>
    <property type="project" value="TreeGrafter"/>
</dbReference>
<gene>
    <name evidence="5" type="ORF">PHYBLDRAFT_179786</name>
</gene>
<feature type="repeat" description="RCC1" evidence="3">
    <location>
        <begin position="10"/>
        <end position="62"/>
    </location>
</feature>
<evidence type="ECO:0000256" key="3">
    <source>
        <dbReference type="PROSITE-ProRule" id="PRU00235"/>
    </source>
</evidence>
<protein>
    <recommendedName>
        <fullName evidence="4">RCC1-like domain-containing protein</fullName>
    </recommendedName>
</protein>
<keyword evidence="1" id="KW-0344">Guanine-nucleotide releasing factor</keyword>
<dbReference type="PROSITE" id="PS50012">
    <property type="entry name" value="RCC1_3"/>
    <property type="match status" value="7"/>
</dbReference>